<evidence type="ECO:0000313" key="1">
    <source>
        <dbReference type="EMBL" id="OHA80751.1"/>
    </source>
</evidence>
<dbReference type="AlphaFoldDB" id="A0A1G2S903"/>
<comment type="caution">
    <text evidence="1">The sequence shown here is derived from an EMBL/GenBank/DDBJ whole genome shotgun (WGS) entry which is preliminary data.</text>
</comment>
<evidence type="ECO:0008006" key="3">
    <source>
        <dbReference type="Google" id="ProtNLM"/>
    </source>
</evidence>
<name>A0A1G2S903_9BACT</name>
<proteinExistence type="predicted"/>
<protein>
    <recommendedName>
        <fullName evidence="3">PsbP C-terminal domain-containing protein</fullName>
    </recommendedName>
</protein>
<organism evidence="1 2">
    <name type="scientific">Candidatus Yonathbacteria bacterium RIFCSPHIGHO2_02_FULL_44_14</name>
    <dbReference type="NCBI Taxonomy" id="1802724"/>
    <lineage>
        <taxon>Bacteria</taxon>
        <taxon>Candidatus Yonathiibacteriota</taxon>
    </lineage>
</organism>
<accession>A0A1G2S903</accession>
<sequence length="168" mass="18761">MKKIYVIIAITIVLGAAIFVTWRQGLQINISDSKKYTDELLGFSFAYPVTYSISSFGSPDDNAGETILIQKEGGEKGIQVLITPFDEDIVLTETRIRSDIPDLAITDVYTQKVGTRENAVQTVVFTSINSLMGKSNEAWFVYKGKLYQMSAPVDVHDVFATMLNSWEF</sequence>
<dbReference type="EMBL" id="MHUT01000015">
    <property type="protein sequence ID" value="OHA80751.1"/>
    <property type="molecule type" value="Genomic_DNA"/>
</dbReference>
<dbReference type="Proteomes" id="UP000179118">
    <property type="component" value="Unassembled WGS sequence"/>
</dbReference>
<reference evidence="1 2" key="1">
    <citation type="journal article" date="2016" name="Nat. Commun.">
        <title>Thousands of microbial genomes shed light on interconnected biogeochemical processes in an aquifer system.</title>
        <authorList>
            <person name="Anantharaman K."/>
            <person name="Brown C.T."/>
            <person name="Hug L.A."/>
            <person name="Sharon I."/>
            <person name="Castelle C.J."/>
            <person name="Probst A.J."/>
            <person name="Thomas B.C."/>
            <person name="Singh A."/>
            <person name="Wilkins M.J."/>
            <person name="Karaoz U."/>
            <person name="Brodie E.L."/>
            <person name="Williams K.H."/>
            <person name="Hubbard S.S."/>
            <person name="Banfield J.F."/>
        </authorList>
    </citation>
    <scope>NUCLEOTIDE SEQUENCE [LARGE SCALE GENOMIC DNA]</scope>
</reference>
<gene>
    <name evidence="1" type="ORF">A3D51_03880</name>
</gene>
<evidence type="ECO:0000313" key="2">
    <source>
        <dbReference type="Proteomes" id="UP000179118"/>
    </source>
</evidence>